<keyword evidence="5" id="KW-0472">Membrane</keyword>
<keyword evidence="7" id="KW-1185">Reference proteome</keyword>
<dbReference type="EMBL" id="CATQJA010002614">
    <property type="protein sequence ID" value="CAJ0573138.1"/>
    <property type="molecule type" value="Genomic_DNA"/>
</dbReference>
<dbReference type="Proteomes" id="UP001177023">
    <property type="component" value="Unassembled WGS sequence"/>
</dbReference>
<keyword evidence="4" id="KW-0653">Protein transport</keyword>
<sequence length="797" mass="90538">MTMTDATSIEQERALDAASKVVKAEAFEMKRSLDKGKRMDALKHASAMLAELKSSLLTPKYYYRLYVDVIQELNHLESFLKDELEKELKQETIAELYEQVQYAQSIIPRMYLMITMGVIYMKLFPKMKSELLNDLVEMTRGVQHPLRGLFLRHYLLGVSKSLLPDLPEDAQLAIPGSGTVRDSIDFIKLNFSEMNKLWVRMQHQGPSREKEKRERERMELRILVGTNLVRLAELQTLTQDVYVTEVLPSILEQVVSCRDPISQEYLMDCVIQVFADEFHLATLNEFLASCKELAQEVHIKNVLIALIERISTYVSHPDTPGISEDIRLFEIFSSQAEGLIQSRSDMPPEDIVSLHVTLVSLAVRCYRDKLEYANTVFASLANNLQDKNVDNVEQYSAVGKELLRVLRIPVDEYKDALRVALLTDYARAMAPLNYRGRCTAASYILQDMIQMDTPLKTEEDVDAICLLIDCLLTDQPDQPADTPETEEFTDEQDLVASMVHLVQVDDKDAQFLLLNGLRKRFGAGGKWRIRQTLPPIIFSLYQLILAYPAPEGDDSARDAKLKKMFMCVMGTIGALVNSGELSQLPYNLYLEGAIVANRVSFEEKAVVVYELLSKALSVLEDEIADSRERLSALAVVTNTLIKIDCLPNDNWEPLASQVILAGAKMFKKPDQVRALCSSSYLYWKGRVDGSAEPMRDGGRVCDVLKKAVKIASQCMEPLVQQQLLIHLLNHYMHLYEDGCDKITPEILNELISRTRDASVQIEPSQEADNIEKHLQHTLQYIREAREKHADLAEHLQI</sequence>
<dbReference type="Gene3D" id="1.25.40.660">
    <property type="entry name" value="Vacuolar protein sorting-associated protein 35, helical subcomplex Vps35-C"/>
    <property type="match status" value="1"/>
</dbReference>
<evidence type="ECO:0000313" key="6">
    <source>
        <dbReference type="EMBL" id="CAJ0573138.1"/>
    </source>
</evidence>
<evidence type="ECO:0000313" key="7">
    <source>
        <dbReference type="Proteomes" id="UP001177023"/>
    </source>
</evidence>
<dbReference type="GO" id="GO:0042147">
    <property type="term" value="P:retrograde transport, endosome to Golgi"/>
    <property type="evidence" value="ECO:0007669"/>
    <property type="project" value="InterPro"/>
</dbReference>
<gene>
    <name evidence="6" type="ORF">MSPICULIGERA_LOCUS11506</name>
</gene>
<organism evidence="6 7">
    <name type="scientific">Mesorhabditis spiculigera</name>
    <dbReference type="NCBI Taxonomy" id="96644"/>
    <lineage>
        <taxon>Eukaryota</taxon>
        <taxon>Metazoa</taxon>
        <taxon>Ecdysozoa</taxon>
        <taxon>Nematoda</taxon>
        <taxon>Chromadorea</taxon>
        <taxon>Rhabditida</taxon>
        <taxon>Rhabditina</taxon>
        <taxon>Rhabditomorpha</taxon>
        <taxon>Rhabditoidea</taxon>
        <taxon>Rhabditidae</taxon>
        <taxon>Mesorhabditinae</taxon>
        <taxon>Mesorhabditis</taxon>
    </lineage>
</organism>
<evidence type="ECO:0008006" key="8">
    <source>
        <dbReference type="Google" id="ProtNLM"/>
    </source>
</evidence>
<dbReference type="GO" id="GO:0006886">
    <property type="term" value="P:intracellular protein transport"/>
    <property type="evidence" value="ECO:0007669"/>
    <property type="project" value="TreeGrafter"/>
</dbReference>
<comment type="caution">
    <text evidence="6">The sequence shown here is derived from an EMBL/GenBank/DDBJ whole genome shotgun (WGS) entry which is preliminary data.</text>
</comment>
<dbReference type="GO" id="GO:0030906">
    <property type="term" value="C:retromer, cargo-selective complex"/>
    <property type="evidence" value="ECO:0007669"/>
    <property type="project" value="InterPro"/>
</dbReference>
<feature type="non-terminal residue" evidence="6">
    <location>
        <position position="797"/>
    </location>
</feature>
<dbReference type="GO" id="GO:0005770">
    <property type="term" value="C:late endosome"/>
    <property type="evidence" value="ECO:0007669"/>
    <property type="project" value="TreeGrafter"/>
</dbReference>
<comment type="similarity">
    <text evidence="2">Belongs to the VPS35 family.</text>
</comment>
<comment type="subcellular location">
    <subcellularLocation>
        <location evidence="1">Membrane</location>
        <topology evidence="1">Peripheral membrane protein</topology>
    </subcellularLocation>
</comment>
<evidence type="ECO:0000256" key="4">
    <source>
        <dbReference type="ARBA" id="ARBA00022927"/>
    </source>
</evidence>
<dbReference type="InterPro" id="IPR005378">
    <property type="entry name" value="Vps35"/>
</dbReference>
<keyword evidence="3" id="KW-0813">Transport</keyword>
<evidence type="ECO:0000256" key="1">
    <source>
        <dbReference type="ARBA" id="ARBA00004170"/>
    </source>
</evidence>
<evidence type="ECO:0000256" key="5">
    <source>
        <dbReference type="ARBA" id="ARBA00023136"/>
    </source>
</evidence>
<accession>A0AA36CRT2</accession>
<name>A0AA36CRT2_9BILA</name>
<evidence type="ECO:0000256" key="3">
    <source>
        <dbReference type="ARBA" id="ARBA00022448"/>
    </source>
</evidence>
<dbReference type="InterPro" id="IPR042491">
    <property type="entry name" value="Vps35_C"/>
</dbReference>
<dbReference type="AlphaFoldDB" id="A0AA36CRT2"/>
<reference evidence="6" key="1">
    <citation type="submission" date="2023-06" db="EMBL/GenBank/DDBJ databases">
        <authorList>
            <person name="Delattre M."/>
        </authorList>
    </citation>
    <scope>NUCLEOTIDE SEQUENCE</scope>
    <source>
        <strain evidence="6">AF72</strain>
    </source>
</reference>
<dbReference type="PANTHER" id="PTHR11099:SF0">
    <property type="entry name" value="VACUOLAR PROTEIN SORTING-ASSOCIATED PROTEIN 35"/>
    <property type="match status" value="1"/>
</dbReference>
<dbReference type="GO" id="GO:0005829">
    <property type="term" value="C:cytosol"/>
    <property type="evidence" value="ECO:0007669"/>
    <property type="project" value="GOC"/>
</dbReference>
<evidence type="ECO:0000256" key="2">
    <source>
        <dbReference type="ARBA" id="ARBA00006536"/>
    </source>
</evidence>
<proteinExistence type="inferred from homology"/>
<dbReference type="PANTHER" id="PTHR11099">
    <property type="entry name" value="VACUOLAR SORTING PROTEIN 35"/>
    <property type="match status" value="1"/>
</dbReference>
<dbReference type="PIRSF" id="PIRSF009375">
    <property type="entry name" value="Retromer_Vps35"/>
    <property type="match status" value="1"/>
</dbReference>
<dbReference type="Pfam" id="PF03635">
    <property type="entry name" value="Vps35"/>
    <property type="match status" value="1"/>
</dbReference>
<protein>
    <recommendedName>
        <fullName evidence="8">Vacuolar protein sorting-associated protein 35</fullName>
    </recommendedName>
</protein>